<dbReference type="RefSeq" id="WP_148868248.1">
    <property type="nucleotide sequence ID" value="NZ_VNIA01000001.1"/>
</dbReference>
<keyword evidence="1" id="KW-0812">Transmembrane</keyword>
<gene>
    <name evidence="2" type="ORF">C7447_101128</name>
</gene>
<organism evidence="2 3">
    <name type="scientific">Tenacibaculum adriaticum</name>
    <dbReference type="NCBI Taxonomy" id="413713"/>
    <lineage>
        <taxon>Bacteria</taxon>
        <taxon>Pseudomonadati</taxon>
        <taxon>Bacteroidota</taxon>
        <taxon>Flavobacteriia</taxon>
        <taxon>Flavobacteriales</taxon>
        <taxon>Flavobacteriaceae</taxon>
        <taxon>Tenacibaculum</taxon>
    </lineage>
</organism>
<name>A0A5S5DW75_9FLAO</name>
<proteinExistence type="predicted"/>
<dbReference type="InterPro" id="IPR022134">
    <property type="entry name" value="DUF3667"/>
</dbReference>
<dbReference type="EMBL" id="VNIA01000001">
    <property type="protein sequence ID" value="TYP99528.1"/>
    <property type="molecule type" value="Genomic_DNA"/>
</dbReference>
<keyword evidence="1" id="KW-1133">Transmembrane helix</keyword>
<dbReference type="AlphaFoldDB" id="A0A5S5DW75"/>
<feature type="transmembrane region" description="Helical" evidence="1">
    <location>
        <begin position="292"/>
        <end position="312"/>
    </location>
</feature>
<feature type="transmembrane region" description="Helical" evidence="1">
    <location>
        <begin position="318"/>
        <end position="337"/>
    </location>
</feature>
<accession>A0A5S5DW75</accession>
<protein>
    <submittedName>
        <fullName evidence="2">Uncharacterized protein DUF3667</fullName>
    </submittedName>
</protein>
<comment type="caution">
    <text evidence="2">The sequence shown here is derived from an EMBL/GenBank/DDBJ whole genome shotgun (WGS) entry which is preliminary data.</text>
</comment>
<evidence type="ECO:0000313" key="3">
    <source>
        <dbReference type="Proteomes" id="UP000323136"/>
    </source>
</evidence>
<feature type="transmembrane region" description="Helical" evidence="1">
    <location>
        <begin position="91"/>
        <end position="108"/>
    </location>
</feature>
<dbReference type="Proteomes" id="UP000323136">
    <property type="component" value="Unassembled WGS sequence"/>
</dbReference>
<dbReference type="OrthoDB" id="675873at2"/>
<feature type="transmembrane region" description="Helical" evidence="1">
    <location>
        <begin position="349"/>
        <end position="377"/>
    </location>
</feature>
<feature type="transmembrane region" description="Helical" evidence="1">
    <location>
        <begin position="258"/>
        <end position="280"/>
    </location>
</feature>
<keyword evidence="1" id="KW-0472">Membrane</keyword>
<evidence type="ECO:0000256" key="1">
    <source>
        <dbReference type="SAM" id="Phobius"/>
    </source>
</evidence>
<sequence length="378" mass="43907">MAKKNKLVIIKNSNCLNCGYPFSGQEIFCPECGQKNKGDKLTFGAFLKELFNGLTSWDAKFWKTLIPLLFSPGKVSKDYIEGKRTRYVNPFRFYLTTSIIFFLIIGFTDSYSKLNMLRSGRNVSSFKNVQISKNGIKTVEKPINLDSIQDVVFKEIDKAQKRKDSINSLIALDSLNNINDSIKTKNQADGFNVSLADNKNVMSFLKFQKNNPKISIDTALDSLHMEKTFSNRFWYSRAEVINSFVSKEGESNKFNKQLLSYASISLFILLPLFTFFLRIIYFRRKFTYVEHLVFVFHVQTVFFLLFSIFYLIDFVKDTNYIIRIFLLVFLVYLFIAMKKFYEQGYFKTFLKFILANTLFMIISLFGAIIVSAIAFALY</sequence>
<evidence type="ECO:0000313" key="2">
    <source>
        <dbReference type="EMBL" id="TYP99528.1"/>
    </source>
</evidence>
<reference evidence="2 3" key="1">
    <citation type="submission" date="2019-07" db="EMBL/GenBank/DDBJ databases">
        <title>Genomic Encyclopedia of Type Strains, Phase IV (KMG-IV): sequencing the most valuable type-strain genomes for metagenomic binning, comparative biology and taxonomic classification.</title>
        <authorList>
            <person name="Goeker M."/>
        </authorList>
    </citation>
    <scope>NUCLEOTIDE SEQUENCE [LARGE SCALE GENOMIC DNA]</scope>
    <source>
        <strain evidence="2 3">DSM 18961</strain>
    </source>
</reference>
<dbReference type="Pfam" id="PF12412">
    <property type="entry name" value="DUF3667"/>
    <property type="match status" value="1"/>
</dbReference>
<keyword evidence="3" id="KW-1185">Reference proteome</keyword>